<dbReference type="SUPFAM" id="SSF47203">
    <property type="entry name" value="Acyl-CoA dehydrogenase C-terminal domain-like"/>
    <property type="match status" value="1"/>
</dbReference>
<sequence>LTSPDFSLQVDQKRPGSYYASIAKLFASDSANLAATNAVQVFGGAGFNTEYPVEKLLRDAKIFQIYEGTSQVSVMPDDIRLFFFG</sequence>
<dbReference type="GO" id="GO:0003995">
    <property type="term" value="F:acyl-CoA dehydrogenase activity"/>
    <property type="evidence" value="ECO:0007669"/>
    <property type="project" value="InterPro"/>
</dbReference>
<dbReference type="PANTHER" id="PTHR42803:SF1">
    <property type="entry name" value="BROAD-SPECIFICITY LINEAR ACYL-COA DEHYDROGENASE FADE5"/>
    <property type="match status" value="1"/>
</dbReference>
<feature type="domain" description="Acyl-CoA dehydrogenase/oxidase C-terminal" evidence="2">
    <location>
        <begin position="10"/>
        <end position="73"/>
    </location>
</feature>
<organism evidence="3 4">
    <name type="scientific">Ancylostoma ceylanicum</name>
    <dbReference type="NCBI Taxonomy" id="53326"/>
    <lineage>
        <taxon>Eukaryota</taxon>
        <taxon>Metazoa</taxon>
        <taxon>Ecdysozoa</taxon>
        <taxon>Nematoda</taxon>
        <taxon>Chromadorea</taxon>
        <taxon>Rhabditida</taxon>
        <taxon>Rhabditina</taxon>
        <taxon>Rhabditomorpha</taxon>
        <taxon>Strongyloidea</taxon>
        <taxon>Ancylostomatidae</taxon>
        <taxon>Ancylostomatinae</taxon>
        <taxon>Ancylostoma</taxon>
    </lineage>
</organism>
<feature type="non-terminal residue" evidence="3">
    <location>
        <position position="1"/>
    </location>
</feature>
<dbReference type="InterPro" id="IPR006089">
    <property type="entry name" value="Acyl-CoA_DH_CS"/>
</dbReference>
<dbReference type="InterPro" id="IPR052166">
    <property type="entry name" value="Diverse_Acyl-CoA_DH"/>
</dbReference>
<accession>A0A0D6LPQ7</accession>
<proteinExistence type="predicted"/>
<dbReference type="AlphaFoldDB" id="A0A0D6LPQ7"/>
<gene>
    <name evidence="3" type="ORF">ANCCEY_08898</name>
</gene>
<name>A0A0D6LPQ7_9BILA</name>
<evidence type="ECO:0000259" key="2">
    <source>
        <dbReference type="Pfam" id="PF00441"/>
    </source>
</evidence>
<dbReference type="PANTHER" id="PTHR42803">
    <property type="entry name" value="ACYL-COA DEHYDROGENASE"/>
    <property type="match status" value="1"/>
</dbReference>
<evidence type="ECO:0000313" key="4">
    <source>
        <dbReference type="Proteomes" id="UP000054495"/>
    </source>
</evidence>
<dbReference type="Pfam" id="PF00441">
    <property type="entry name" value="Acyl-CoA_dh_1"/>
    <property type="match status" value="1"/>
</dbReference>
<dbReference type="InterPro" id="IPR009075">
    <property type="entry name" value="AcylCo_DH/oxidase_C"/>
</dbReference>
<keyword evidence="4" id="KW-1185">Reference proteome</keyword>
<dbReference type="Proteomes" id="UP000054495">
    <property type="component" value="Unassembled WGS sequence"/>
</dbReference>
<dbReference type="InterPro" id="IPR036250">
    <property type="entry name" value="AcylCo_DH-like_C"/>
</dbReference>
<evidence type="ECO:0000256" key="1">
    <source>
        <dbReference type="ARBA" id="ARBA00022630"/>
    </source>
</evidence>
<dbReference type="PROSITE" id="PS00073">
    <property type="entry name" value="ACYL_COA_DH_2"/>
    <property type="match status" value="1"/>
</dbReference>
<dbReference type="EMBL" id="KE125074">
    <property type="protein sequence ID" value="EPB72001.1"/>
    <property type="molecule type" value="Genomic_DNA"/>
</dbReference>
<reference evidence="3 4" key="1">
    <citation type="submission" date="2013-05" db="EMBL/GenBank/DDBJ databases">
        <title>Draft genome of the parasitic nematode Anyclostoma ceylanicum.</title>
        <authorList>
            <person name="Mitreva M."/>
        </authorList>
    </citation>
    <scope>NUCLEOTIDE SEQUENCE [LARGE SCALE GENOMIC DNA]</scope>
</reference>
<protein>
    <recommendedName>
        <fullName evidence="2">Acyl-CoA dehydrogenase/oxidase C-terminal domain-containing protein</fullName>
    </recommendedName>
</protein>
<evidence type="ECO:0000313" key="3">
    <source>
        <dbReference type="EMBL" id="EPB72001.1"/>
    </source>
</evidence>
<keyword evidence="1" id="KW-0285">Flavoprotein</keyword>
<dbReference type="Gene3D" id="1.20.140.10">
    <property type="entry name" value="Butyryl-CoA Dehydrogenase, subunit A, domain 3"/>
    <property type="match status" value="1"/>
</dbReference>